<accession>A0A1U8IS95</accession>
<reference evidence="3" key="2">
    <citation type="submission" date="2025-08" db="UniProtKB">
        <authorList>
            <consortium name="RefSeq"/>
        </authorList>
    </citation>
    <scope>IDENTIFICATION</scope>
</reference>
<gene>
    <name evidence="3" type="primary">LOC107898291</name>
</gene>
<dbReference type="PANTHER" id="PTHR11697:SF230">
    <property type="entry name" value="ZINC FINGER, MYM DOMAIN CONTAINING 1"/>
    <property type="match status" value="1"/>
</dbReference>
<dbReference type="PANTHER" id="PTHR11697">
    <property type="entry name" value="GENERAL TRANSCRIPTION FACTOR 2-RELATED ZINC FINGER PROTEIN"/>
    <property type="match status" value="1"/>
</dbReference>
<dbReference type="InterPro" id="IPR008906">
    <property type="entry name" value="HATC_C_dom"/>
</dbReference>
<protein>
    <recommendedName>
        <fullName evidence="1">HAT C-terminal dimerisation domain-containing protein</fullName>
    </recommendedName>
</protein>
<dbReference type="OrthoDB" id="785612at2759"/>
<sequence length="228" mass="26781">MGIIDIICQHLQKKSQDIVNAMYLVSSTKTFIQKLREDGLDNLLEVVKAFCEKHNIRVLDMDSPYVVKRGRHQHVDFNMEHHSRVKIFNAVIDSQLFELNSRFKERKIDLLTLSSALDLKDAYKSFNMDDICCIVEKYYPLDFTEKEKVYFLVDGLIRLLLALLVSTAITERAFSTMKVVKIRLRNKIEDEFLINNLVVYIERHIVETFDSDSIFTDRISLKEHRAQF</sequence>
<name>A0A1U8IS95_GOSHI</name>
<evidence type="ECO:0000313" key="2">
    <source>
        <dbReference type="Proteomes" id="UP000818029"/>
    </source>
</evidence>
<dbReference type="STRING" id="3635.A0A1U8IS95"/>
<evidence type="ECO:0000313" key="3">
    <source>
        <dbReference type="RefSeq" id="XP_016679298.1"/>
    </source>
</evidence>
<organism evidence="2 3">
    <name type="scientific">Gossypium hirsutum</name>
    <name type="common">Upland cotton</name>
    <name type="synonym">Gossypium mexicanum</name>
    <dbReference type="NCBI Taxonomy" id="3635"/>
    <lineage>
        <taxon>Eukaryota</taxon>
        <taxon>Viridiplantae</taxon>
        <taxon>Streptophyta</taxon>
        <taxon>Embryophyta</taxon>
        <taxon>Tracheophyta</taxon>
        <taxon>Spermatophyta</taxon>
        <taxon>Magnoliopsida</taxon>
        <taxon>eudicotyledons</taxon>
        <taxon>Gunneridae</taxon>
        <taxon>Pentapetalae</taxon>
        <taxon>rosids</taxon>
        <taxon>malvids</taxon>
        <taxon>Malvales</taxon>
        <taxon>Malvaceae</taxon>
        <taxon>Malvoideae</taxon>
        <taxon>Gossypium</taxon>
    </lineage>
</organism>
<dbReference type="KEGG" id="ghi:107898291"/>
<dbReference type="Pfam" id="PF05699">
    <property type="entry name" value="Dimer_Tnp_hAT"/>
    <property type="match status" value="1"/>
</dbReference>
<keyword evidence="2" id="KW-1185">Reference proteome</keyword>
<reference evidence="2" key="1">
    <citation type="journal article" date="2020" name="Nat. Genet.">
        <title>Genomic diversifications of five Gossypium allopolyploid species and their impact on cotton improvement.</title>
        <authorList>
            <person name="Chen Z.J."/>
            <person name="Sreedasyam A."/>
            <person name="Ando A."/>
            <person name="Song Q."/>
            <person name="De Santiago L.M."/>
            <person name="Hulse-Kemp A.M."/>
            <person name="Ding M."/>
            <person name="Ye W."/>
            <person name="Kirkbride R.C."/>
            <person name="Jenkins J."/>
            <person name="Plott C."/>
            <person name="Lovell J."/>
            <person name="Lin Y.M."/>
            <person name="Vaughn R."/>
            <person name="Liu B."/>
            <person name="Simpson S."/>
            <person name="Scheffler B.E."/>
            <person name="Wen L."/>
            <person name="Saski C.A."/>
            <person name="Grover C.E."/>
            <person name="Hu G."/>
            <person name="Conover J.L."/>
            <person name="Carlson J.W."/>
            <person name="Shu S."/>
            <person name="Boston L.B."/>
            <person name="Williams M."/>
            <person name="Peterson D.G."/>
            <person name="McGee K."/>
            <person name="Jones D.C."/>
            <person name="Wendel J.F."/>
            <person name="Stelly D.M."/>
            <person name="Grimwood J."/>
            <person name="Schmutz J."/>
        </authorList>
    </citation>
    <scope>NUCLEOTIDE SEQUENCE [LARGE SCALE GENOMIC DNA]</scope>
    <source>
        <strain evidence="2">cv. TM-1</strain>
    </source>
</reference>
<evidence type="ECO:0000259" key="1">
    <source>
        <dbReference type="Pfam" id="PF05699"/>
    </source>
</evidence>
<feature type="domain" description="HAT C-terminal dimerisation" evidence="1">
    <location>
        <begin position="154"/>
        <end position="203"/>
    </location>
</feature>
<dbReference type="RefSeq" id="XP_016679298.1">
    <property type="nucleotide sequence ID" value="XM_016823809.1"/>
</dbReference>
<dbReference type="PaxDb" id="3635-A0A1U8IS95"/>
<proteinExistence type="predicted"/>
<dbReference type="GO" id="GO:0046983">
    <property type="term" value="F:protein dimerization activity"/>
    <property type="evidence" value="ECO:0007669"/>
    <property type="project" value="InterPro"/>
</dbReference>
<dbReference type="AlphaFoldDB" id="A0A1U8IS95"/>
<dbReference type="InterPro" id="IPR055298">
    <property type="entry name" value="AtLOH3-like"/>
</dbReference>
<dbReference type="GeneID" id="107898291"/>
<dbReference type="Proteomes" id="UP000818029">
    <property type="component" value="Chromosome D04"/>
</dbReference>